<dbReference type="GO" id="GO:0008881">
    <property type="term" value="F:glutamate racemase activity"/>
    <property type="evidence" value="ECO:0007669"/>
    <property type="project" value="UniProtKB-UniRule"/>
</dbReference>
<dbReference type="EMBL" id="APNK01000005">
    <property type="protein sequence ID" value="KEZ78248.1"/>
    <property type="molecule type" value="Genomic_DNA"/>
</dbReference>
<dbReference type="EC" id="5.1.1.3" evidence="2 7"/>
<name>A0A084ING4_SALHC</name>
<feature type="binding site" evidence="7">
    <location>
        <begin position="25"/>
        <end position="26"/>
    </location>
    <ligand>
        <name>substrate</name>
    </ligand>
</feature>
<evidence type="ECO:0000256" key="1">
    <source>
        <dbReference type="ARBA" id="ARBA00001602"/>
    </source>
</evidence>
<feature type="active site" description="Proton donor/acceptor" evidence="7">
    <location>
        <position position="204"/>
    </location>
</feature>
<comment type="pathway">
    <text evidence="7">Cell wall biogenesis; peptidoglycan biosynthesis.</text>
</comment>
<comment type="function">
    <text evidence="7">Provides the (R)-glutamate required for cell wall biosynthesis.</text>
</comment>
<organism evidence="8 9">
    <name type="scientific">Salinisphaera hydrothermalis (strain C41B8)</name>
    <dbReference type="NCBI Taxonomy" id="1304275"/>
    <lineage>
        <taxon>Bacteria</taxon>
        <taxon>Pseudomonadati</taxon>
        <taxon>Pseudomonadota</taxon>
        <taxon>Gammaproteobacteria</taxon>
        <taxon>Salinisphaerales</taxon>
        <taxon>Salinisphaeraceae</taxon>
        <taxon>Salinisphaera</taxon>
    </lineage>
</organism>
<feature type="active site" description="Proton donor/acceptor" evidence="7">
    <location>
        <position position="89"/>
    </location>
</feature>
<evidence type="ECO:0000256" key="4">
    <source>
        <dbReference type="ARBA" id="ARBA00022984"/>
    </source>
</evidence>
<dbReference type="HAMAP" id="MF_00258">
    <property type="entry name" value="Glu_racemase"/>
    <property type="match status" value="1"/>
</dbReference>
<accession>A0A084ING4</accession>
<dbReference type="Gene3D" id="3.40.50.1860">
    <property type="match status" value="2"/>
</dbReference>
<comment type="similarity">
    <text evidence="7">Belongs to the aspartate/glutamate racemases family.</text>
</comment>
<dbReference type="PATRIC" id="fig|1304275.5.peg.1039"/>
<evidence type="ECO:0000256" key="7">
    <source>
        <dbReference type="HAMAP-Rule" id="MF_00258"/>
    </source>
</evidence>
<dbReference type="PROSITE" id="PS00923">
    <property type="entry name" value="ASP_GLU_RACEMASE_1"/>
    <property type="match status" value="1"/>
</dbReference>
<feature type="binding site" evidence="7">
    <location>
        <begin position="57"/>
        <end position="58"/>
    </location>
    <ligand>
        <name>substrate</name>
    </ligand>
</feature>
<dbReference type="STRING" id="1304275.C41B8_05083"/>
<feature type="binding site" evidence="7">
    <location>
        <begin position="90"/>
        <end position="91"/>
    </location>
    <ligand>
        <name>substrate</name>
    </ligand>
</feature>
<keyword evidence="6 7" id="KW-0961">Cell wall biogenesis/degradation</keyword>
<dbReference type="GO" id="GO:0009252">
    <property type="term" value="P:peptidoglycan biosynthetic process"/>
    <property type="evidence" value="ECO:0007669"/>
    <property type="project" value="UniProtKB-UniRule"/>
</dbReference>
<dbReference type="GO" id="GO:0008360">
    <property type="term" value="P:regulation of cell shape"/>
    <property type="evidence" value="ECO:0007669"/>
    <property type="project" value="UniProtKB-KW"/>
</dbReference>
<evidence type="ECO:0000256" key="6">
    <source>
        <dbReference type="ARBA" id="ARBA00023316"/>
    </source>
</evidence>
<sequence>MGSVHAVLSIVSDSVVTDAPILIFDSGVGGLSVLQAIRRHLPTAPVVYAMDGAGYPYGQRDDAELTARVPALLGRLVERYRPRLAVIACNTASTIALATVRDALAVPVVGTVPAIKPAAACSATRVIGVLGTRATVRQAYVDDLTRRFAADCRVLRHGAPTLVDYVESTLRDQTPADPDAPRHALAGLFEQPDGNAIDTIVLACTHFPLAADALQGVAPAHVRFVDGAEGIARRCATLLHGQPWPQHTVPGVTVTTGPANACAALAPGLARLGLAPPTTF</sequence>
<evidence type="ECO:0000256" key="3">
    <source>
        <dbReference type="ARBA" id="ARBA00022960"/>
    </source>
</evidence>
<dbReference type="InterPro" id="IPR001920">
    <property type="entry name" value="Asp/Glu_race"/>
</dbReference>
<feature type="binding site" evidence="7">
    <location>
        <begin position="205"/>
        <end position="206"/>
    </location>
    <ligand>
        <name>substrate</name>
    </ligand>
</feature>
<dbReference type="SUPFAM" id="SSF53681">
    <property type="entry name" value="Aspartate/glutamate racemase"/>
    <property type="match status" value="2"/>
</dbReference>
<keyword evidence="4 7" id="KW-0573">Peptidoglycan synthesis</keyword>
<dbReference type="InterPro" id="IPR018187">
    <property type="entry name" value="Asp/Glu_racemase_AS_1"/>
</dbReference>
<protein>
    <recommendedName>
        <fullName evidence="2 7">Glutamate racemase</fullName>
        <ecNumber evidence="2 7">5.1.1.3</ecNumber>
    </recommendedName>
</protein>
<reference evidence="8 9" key="1">
    <citation type="submission" date="2013-03" db="EMBL/GenBank/DDBJ databases">
        <title>Salinisphaera hydrothermalis C41B8 Genome Sequencing.</title>
        <authorList>
            <person name="Li C."/>
            <person name="Lai Q."/>
            <person name="Shao Z."/>
        </authorList>
    </citation>
    <scope>NUCLEOTIDE SEQUENCE [LARGE SCALE GENOMIC DNA]</scope>
    <source>
        <strain evidence="8 9">C41B8</strain>
    </source>
</reference>
<dbReference type="Proteomes" id="UP000028302">
    <property type="component" value="Unassembled WGS sequence"/>
</dbReference>
<evidence type="ECO:0000256" key="2">
    <source>
        <dbReference type="ARBA" id="ARBA00013090"/>
    </source>
</evidence>
<evidence type="ECO:0000313" key="9">
    <source>
        <dbReference type="Proteomes" id="UP000028302"/>
    </source>
</evidence>
<dbReference type="Pfam" id="PF01177">
    <property type="entry name" value="Asp_Glu_race"/>
    <property type="match status" value="1"/>
</dbReference>
<dbReference type="PANTHER" id="PTHR21198">
    <property type="entry name" value="GLUTAMATE RACEMASE"/>
    <property type="match status" value="1"/>
</dbReference>
<evidence type="ECO:0000313" key="8">
    <source>
        <dbReference type="EMBL" id="KEZ78248.1"/>
    </source>
</evidence>
<comment type="caution">
    <text evidence="8">The sequence shown here is derived from an EMBL/GenBank/DDBJ whole genome shotgun (WGS) entry which is preliminary data.</text>
</comment>
<dbReference type="eggNOG" id="COG0796">
    <property type="taxonomic scope" value="Bacteria"/>
</dbReference>
<dbReference type="InterPro" id="IPR004391">
    <property type="entry name" value="Glu_race"/>
</dbReference>
<proteinExistence type="inferred from homology"/>
<dbReference type="AlphaFoldDB" id="A0A084ING4"/>
<dbReference type="GO" id="GO:0071555">
    <property type="term" value="P:cell wall organization"/>
    <property type="evidence" value="ECO:0007669"/>
    <property type="project" value="UniProtKB-KW"/>
</dbReference>
<evidence type="ECO:0000256" key="5">
    <source>
        <dbReference type="ARBA" id="ARBA00023235"/>
    </source>
</evidence>
<keyword evidence="5 7" id="KW-0413">Isomerase</keyword>
<gene>
    <name evidence="7" type="primary">murI</name>
    <name evidence="8" type="ORF">C41B8_05083</name>
</gene>
<comment type="catalytic activity">
    <reaction evidence="1 7">
        <text>L-glutamate = D-glutamate</text>
        <dbReference type="Rhea" id="RHEA:12813"/>
        <dbReference type="ChEBI" id="CHEBI:29985"/>
        <dbReference type="ChEBI" id="CHEBI:29986"/>
        <dbReference type="EC" id="5.1.1.3"/>
    </reaction>
</comment>
<keyword evidence="3 7" id="KW-0133">Cell shape</keyword>
<dbReference type="InterPro" id="IPR015942">
    <property type="entry name" value="Asp/Glu/hydantoin_racemase"/>
</dbReference>
<keyword evidence="9" id="KW-1185">Reference proteome</keyword>
<dbReference type="UniPathway" id="UPA00219"/>
<dbReference type="PANTHER" id="PTHR21198:SF2">
    <property type="entry name" value="GLUTAMATE RACEMASE"/>
    <property type="match status" value="1"/>
</dbReference>
<dbReference type="NCBIfam" id="TIGR00067">
    <property type="entry name" value="glut_race"/>
    <property type="match status" value="1"/>
</dbReference>